<keyword evidence="11 19" id="KW-0460">Magnesium</keyword>
<keyword evidence="7 19" id="KW-1003">Cell membrane</keyword>
<comment type="function">
    <text evidence="14 19">Joins adenosylcobinamide-GDP and alpha-ribazole to generate adenosylcobalamin (Ado-cobalamin). Also synthesizes adenosylcobalamin 5'-phosphate from adenosylcobinamide-GDP and alpha-ribazole 5'-phosphate.</text>
</comment>
<evidence type="ECO:0000313" key="20">
    <source>
        <dbReference type="EMBL" id="RLQ88270.1"/>
    </source>
</evidence>
<evidence type="ECO:0000313" key="21">
    <source>
        <dbReference type="Proteomes" id="UP000281094"/>
    </source>
</evidence>
<dbReference type="EC" id="2.7.8.26" evidence="5 19"/>
<evidence type="ECO:0000256" key="9">
    <source>
        <dbReference type="ARBA" id="ARBA00022679"/>
    </source>
</evidence>
<keyword evidence="8 19" id="KW-0169">Cobalamin biosynthesis</keyword>
<dbReference type="GO" id="GO:0008818">
    <property type="term" value="F:cobalamin 5'-phosphate synthase activity"/>
    <property type="evidence" value="ECO:0007669"/>
    <property type="project" value="UniProtKB-UniRule"/>
</dbReference>
<evidence type="ECO:0000256" key="7">
    <source>
        <dbReference type="ARBA" id="ARBA00022475"/>
    </source>
</evidence>
<accession>A0A3L7JCR7</accession>
<evidence type="ECO:0000256" key="2">
    <source>
        <dbReference type="ARBA" id="ARBA00004651"/>
    </source>
</evidence>
<evidence type="ECO:0000256" key="13">
    <source>
        <dbReference type="ARBA" id="ARBA00023136"/>
    </source>
</evidence>
<evidence type="ECO:0000256" key="16">
    <source>
        <dbReference type="ARBA" id="ARBA00032853"/>
    </source>
</evidence>
<evidence type="ECO:0000256" key="17">
    <source>
        <dbReference type="ARBA" id="ARBA00048623"/>
    </source>
</evidence>
<dbReference type="InterPro" id="IPR003805">
    <property type="entry name" value="CobS"/>
</dbReference>
<dbReference type="AlphaFoldDB" id="A0A3L7JCR7"/>
<feature type="transmembrane region" description="Helical" evidence="19">
    <location>
        <begin position="124"/>
        <end position="146"/>
    </location>
</feature>
<comment type="cofactor">
    <cofactor evidence="1 19">
        <name>Mg(2+)</name>
        <dbReference type="ChEBI" id="CHEBI:18420"/>
    </cofactor>
</comment>
<dbReference type="GO" id="GO:0005886">
    <property type="term" value="C:plasma membrane"/>
    <property type="evidence" value="ECO:0007669"/>
    <property type="project" value="UniProtKB-SubCell"/>
</dbReference>
<evidence type="ECO:0000256" key="19">
    <source>
        <dbReference type="HAMAP-Rule" id="MF_00719"/>
    </source>
</evidence>
<name>A0A3L7JCR7_9HYPH</name>
<evidence type="ECO:0000256" key="1">
    <source>
        <dbReference type="ARBA" id="ARBA00001946"/>
    </source>
</evidence>
<proteinExistence type="inferred from homology"/>
<dbReference type="NCBIfam" id="TIGR00317">
    <property type="entry name" value="cobS"/>
    <property type="match status" value="1"/>
</dbReference>
<evidence type="ECO:0000256" key="11">
    <source>
        <dbReference type="ARBA" id="ARBA00022842"/>
    </source>
</evidence>
<dbReference type="Proteomes" id="UP000281094">
    <property type="component" value="Unassembled WGS sequence"/>
</dbReference>
<dbReference type="UniPathway" id="UPA00148">
    <property type="reaction ID" value="UER00238"/>
</dbReference>
<comment type="pathway">
    <text evidence="3 19">Cofactor biosynthesis; adenosylcobalamin biosynthesis; adenosylcobalamin from cob(II)yrinate a,c-diamide: step 7/7.</text>
</comment>
<dbReference type="HAMAP" id="MF_00719">
    <property type="entry name" value="CobS"/>
    <property type="match status" value="1"/>
</dbReference>
<organism evidence="20 21">
    <name type="scientific">Notoacmeibacter ruber</name>
    <dbReference type="NCBI Taxonomy" id="2670375"/>
    <lineage>
        <taxon>Bacteria</taxon>
        <taxon>Pseudomonadati</taxon>
        <taxon>Pseudomonadota</taxon>
        <taxon>Alphaproteobacteria</taxon>
        <taxon>Hyphomicrobiales</taxon>
        <taxon>Notoacmeibacteraceae</taxon>
        <taxon>Notoacmeibacter</taxon>
    </lineage>
</organism>
<keyword evidence="9 19" id="KW-0808">Transferase</keyword>
<comment type="caution">
    <text evidence="19">Lacks conserved residue(s) required for the propagation of feature annotation.</text>
</comment>
<evidence type="ECO:0000256" key="4">
    <source>
        <dbReference type="ARBA" id="ARBA00010561"/>
    </source>
</evidence>
<evidence type="ECO:0000256" key="18">
    <source>
        <dbReference type="ARBA" id="ARBA00049504"/>
    </source>
</evidence>
<keyword evidence="21" id="KW-1185">Reference proteome</keyword>
<dbReference type="PANTHER" id="PTHR34148:SF1">
    <property type="entry name" value="ADENOSYLCOBINAMIDE-GDP RIBAZOLETRANSFERASE"/>
    <property type="match status" value="1"/>
</dbReference>
<comment type="subcellular location">
    <subcellularLocation>
        <location evidence="2 19">Cell membrane</location>
        <topology evidence="2 19">Multi-pass membrane protein</topology>
    </subcellularLocation>
</comment>
<feature type="transmembrane region" description="Helical" evidence="19">
    <location>
        <begin position="194"/>
        <end position="227"/>
    </location>
</feature>
<protein>
    <recommendedName>
        <fullName evidence="6 19">Adenosylcobinamide-GDP ribazoletransferase</fullName>
        <ecNumber evidence="5 19">2.7.8.26</ecNumber>
    </recommendedName>
    <alternativeName>
        <fullName evidence="16 19">Cobalamin synthase</fullName>
    </alternativeName>
    <alternativeName>
        <fullName evidence="15 19">Cobalamin-5'-phosphate synthase</fullName>
    </alternativeName>
</protein>
<dbReference type="GO" id="GO:0009236">
    <property type="term" value="P:cobalamin biosynthetic process"/>
    <property type="evidence" value="ECO:0007669"/>
    <property type="project" value="UniProtKB-UniRule"/>
</dbReference>
<gene>
    <name evidence="19 20" type="primary">cobS</name>
    <name evidence="20" type="ORF">D8780_08675</name>
</gene>
<sequence>MTSHKFGEIRSVIRQGSADILVVVGFYTRLPTWRIPLAQRETDFARVQWAAPIAGALIGLILGLFNAALDGLDIPDVPRGIMVVAAGLLLTGALHEDGLADIADGFGGGADKERKLAIMKDSRLGTYGTLALIASFGLRASLVAALTSPTLALTALVSAHASARAMMPLMLAHLPNARGTGVAFRIGTPSPGDIGLALFLAVLALLLMGPLATIAGITILAAAYLAIWSLAINQIGGQTGDVCGALEQTGEIAVLTVCVTLLI</sequence>
<keyword evidence="12 19" id="KW-1133">Transmembrane helix</keyword>
<keyword evidence="10 19" id="KW-0812">Transmembrane</keyword>
<comment type="catalytic activity">
    <reaction evidence="18 19">
        <text>alpha-ribazole 5'-phosphate + adenosylcob(III)inamide-GDP = adenosylcob(III)alamin 5'-phosphate + GMP + H(+)</text>
        <dbReference type="Rhea" id="RHEA:23560"/>
        <dbReference type="ChEBI" id="CHEBI:15378"/>
        <dbReference type="ChEBI" id="CHEBI:57918"/>
        <dbReference type="ChEBI" id="CHEBI:58115"/>
        <dbReference type="ChEBI" id="CHEBI:60487"/>
        <dbReference type="ChEBI" id="CHEBI:60493"/>
        <dbReference type="EC" id="2.7.8.26"/>
    </reaction>
</comment>
<evidence type="ECO:0000256" key="8">
    <source>
        <dbReference type="ARBA" id="ARBA00022573"/>
    </source>
</evidence>
<comment type="catalytic activity">
    <reaction evidence="17 19">
        <text>alpha-ribazole + adenosylcob(III)inamide-GDP = adenosylcob(III)alamin + GMP + H(+)</text>
        <dbReference type="Rhea" id="RHEA:16049"/>
        <dbReference type="ChEBI" id="CHEBI:10329"/>
        <dbReference type="ChEBI" id="CHEBI:15378"/>
        <dbReference type="ChEBI" id="CHEBI:18408"/>
        <dbReference type="ChEBI" id="CHEBI:58115"/>
        <dbReference type="ChEBI" id="CHEBI:60487"/>
        <dbReference type="EC" id="2.7.8.26"/>
    </reaction>
</comment>
<keyword evidence="13 19" id="KW-0472">Membrane</keyword>
<dbReference type="EMBL" id="RCWN01000001">
    <property type="protein sequence ID" value="RLQ88270.1"/>
    <property type="molecule type" value="Genomic_DNA"/>
</dbReference>
<evidence type="ECO:0000256" key="10">
    <source>
        <dbReference type="ARBA" id="ARBA00022692"/>
    </source>
</evidence>
<evidence type="ECO:0000256" key="12">
    <source>
        <dbReference type="ARBA" id="ARBA00022989"/>
    </source>
</evidence>
<evidence type="ECO:0000256" key="5">
    <source>
        <dbReference type="ARBA" id="ARBA00013200"/>
    </source>
</evidence>
<dbReference type="Pfam" id="PF02654">
    <property type="entry name" value="CobS"/>
    <property type="match status" value="1"/>
</dbReference>
<dbReference type="GO" id="GO:0051073">
    <property type="term" value="F:adenosylcobinamide-GDP ribazoletransferase activity"/>
    <property type="evidence" value="ECO:0007669"/>
    <property type="project" value="UniProtKB-UniRule"/>
</dbReference>
<comment type="caution">
    <text evidence="20">The sequence shown here is derived from an EMBL/GenBank/DDBJ whole genome shotgun (WGS) entry which is preliminary data.</text>
</comment>
<evidence type="ECO:0000256" key="3">
    <source>
        <dbReference type="ARBA" id="ARBA00004663"/>
    </source>
</evidence>
<comment type="similarity">
    <text evidence="4 19">Belongs to the CobS family.</text>
</comment>
<evidence type="ECO:0000256" key="6">
    <source>
        <dbReference type="ARBA" id="ARBA00015850"/>
    </source>
</evidence>
<dbReference type="PANTHER" id="PTHR34148">
    <property type="entry name" value="ADENOSYLCOBINAMIDE-GDP RIBAZOLETRANSFERASE"/>
    <property type="match status" value="1"/>
</dbReference>
<reference evidence="20 21" key="1">
    <citation type="submission" date="2018-10" db="EMBL/GenBank/DDBJ databases">
        <title>Notoacmeibacter sp. M2BS9Y-3-1, whole genome shotgun sequence.</title>
        <authorList>
            <person name="Tuo L."/>
        </authorList>
    </citation>
    <scope>NUCLEOTIDE SEQUENCE [LARGE SCALE GENOMIC DNA]</scope>
    <source>
        <strain evidence="20 21">M2BS9Y-3-1</strain>
    </source>
</reference>
<evidence type="ECO:0000256" key="14">
    <source>
        <dbReference type="ARBA" id="ARBA00025228"/>
    </source>
</evidence>
<feature type="transmembrane region" description="Helical" evidence="19">
    <location>
        <begin position="49"/>
        <end position="69"/>
    </location>
</feature>
<evidence type="ECO:0000256" key="15">
    <source>
        <dbReference type="ARBA" id="ARBA00032605"/>
    </source>
</evidence>
<dbReference type="RefSeq" id="WP_121645236.1">
    <property type="nucleotide sequence ID" value="NZ_RCWN01000001.1"/>
</dbReference>